<accession>A0A6J7PAK9</accession>
<protein>
    <submittedName>
        <fullName evidence="2">Unannotated protein</fullName>
    </submittedName>
</protein>
<sequence length="171" mass="17824">MAPFTRTVSPVLRICVAPGMPPTQGMPSSRATIIACEPIDPVFTMTPLATMNSGVQDGSVCGATRISPGWKSEMLSVPSTTRTLPSTMPCEAAAPVSTSPTDARAACESPLRGRDEIGGMPFEVSMNIGTSSSHSSFQPFSRARMVALSESVPPSARASSSSSRAMKICRA</sequence>
<feature type="region of interest" description="Disordered" evidence="1">
    <location>
        <begin position="80"/>
        <end position="104"/>
    </location>
</feature>
<feature type="region of interest" description="Disordered" evidence="1">
    <location>
        <begin position="150"/>
        <end position="171"/>
    </location>
</feature>
<evidence type="ECO:0000313" key="2">
    <source>
        <dbReference type="EMBL" id="CAB4999782.1"/>
    </source>
</evidence>
<feature type="compositionally biased region" description="Low complexity" evidence="1">
    <location>
        <begin position="155"/>
        <end position="165"/>
    </location>
</feature>
<reference evidence="2" key="1">
    <citation type="submission" date="2020-05" db="EMBL/GenBank/DDBJ databases">
        <authorList>
            <person name="Chiriac C."/>
            <person name="Salcher M."/>
            <person name="Ghai R."/>
            <person name="Kavagutti S V."/>
        </authorList>
    </citation>
    <scope>NUCLEOTIDE SEQUENCE</scope>
</reference>
<gene>
    <name evidence="2" type="ORF">UFOPK4061_00239</name>
</gene>
<dbReference type="EMBL" id="CAFBPD010000027">
    <property type="protein sequence ID" value="CAB4999782.1"/>
    <property type="molecule type" value="Genomic_DNA"/>
</dbReference>
<proteinExistence type="predicted"/>
<dbReference type="AlphaFoldDB" id="A0A6J7PAK9"/>
<organism evidence="2">
    <name type="scientific">freshwater metagenome</name>
    <dbReference type="NCBI Taxonomy" id="449393"/>
    <lineage>
        <taxon>unclassified sequences</taxon>
        <taxon>metagenomes</taxon>
        <taxon>ecological metagenomes</taxon>
    </lineage>
</organism>
<name>A0A6J7PAK9_9ZZZZ</name>
<evidence type="ECO:0000256" key="1">
    <source>
        <dbReference type="SAM" id="MobiDB-lite"/>
    </source>
</evidence>